<dbReference type="STRING" id="105984.A0A427Y1S4"/>
<dbReference type="RefSeq" id="XP_028478542.1">
    <property type="nucleotide sequence ID" value="XM_028622090.1"/>
</dbReference>
<comment type="caution">
    <text evidence="1">The sequence shown here is derived from an EMBL/GenBank/DDBJ whole genome shotgun (WGS) entry which is preliminary data.</text>
</comment>
<reference evidence="1 2" key="1">
    <citation type="submission" date="2018-11" db="EMBL/GenBank/DDBJ databases">
        <title>Genome sequence of Apiotrichum porosum DSM 27194.</title>
        <authorList>
            <person name="Aliyu H."/>
            <person name="Gorte O."/>
            <person name="Ochsenreither K."/>
        </authorList>
    </citation>
    <scope>NUCLEOTIDE SEQUENCE [LARGE SCALE GENOMIC DNA]</scope>
    <source>
        <strain evidence="1 2">DSM 27194</strain>
    </source>
</reference>
<accession>A0A427Y1S4</accession>
<evidence type="ECO:0000313" key="1">
    <source>
        <dbReference type="EMBL" id="RSH85094.1"/>
    </source>
</evidence>
<name>A0A427Y1S4_9TREE</name>
<dbReference type="AlphaFoldDB" id="A0A427Y1S4"/>
<dbReference type="GeneID" id="39591230"/>
<gene>
    <name evidence="1" type="ORF">EHS24_006687</name>
</gene>
<organism evidence="1 2">
    <name type="scientific">Apiotrichum porosum</name>
    <dbReference type="NCBI Taxonomy" id="105984"/>
    <lineage>
        <taxon>Eukaryota</taxon>
        <taxon>Fungi</taxon>
        <taxon>Dikarya</taxon>
        <taxon>Basidiomycota</taxon>
        <taxon>Agaricomycotina</taxon>
        <taxon>Tremellomycetes</taxon>
        <taxon>Trichosporonales</taxon>
        <taxon>Trichosporonaceae</taxon>
        <taxon>Apiotrichum</taxon>
    </lineage>
</organism>
<protein>
    <submittedName>
        <fullName evidence="1">Uncharacterized protein</fullName>
    </submittedName>
</protein>
<dbReference type="EMBL" id="RSCE01000003">
    <property type="protein sequence ID" value="RSH85094.1"/>
    <property type="molecule type" value="Genomic_DNA"/>
</dbReference>
<dbReference type="OrthoDB" id="10655181at2759"/>
<evidence type="ECO:0000313" key="2">
    <source>
        <dbReference type="Proteomes" id="UP000279236"/>
    </source>
</evidence>
<dbReference type="Proteomes" id="UP000279236">
    <property type="component" value="Unassembled WGS sequence"/>
</dbReference>
<sequence length="256" mass="28728">MAIPQQVKRFPRDSWDTVIFTHPPIPQGMLDAKATWAACQASKHWQRAFDDDTNTTTVDDVDFALAVFDVAYHLKDYLLGVALQTNSRITDPDNWRKLTDHLIARAYRIACTSVSARLPQFSLPTLDAVRDFARGAMDCVFEEGVDSWGRLVPCNGYDESRYTDRYMPDPTTLPPRAFTVVNHSLDNDDERLVLLLDHDGNIHDGVFYSVLILELVPVLALDRTKLRPTGCGSRVYPRTLLPAAPADVASLNEPVL</sequence>
<proteinExistence type="predicted"/>
<keyword evidence="2" id="KW-1185">Reference proteome</keyword>